<keyword evidence="4" id="KW-1185">Reference proteome</keyword>
<feature type="region of interest" description="Disordered" evidence="1">
    <location>
        <begin position="329"/>
        <end position="377"/>
    </location>
</feature>
<protein>
    <recommendedName>
        <fullName evidence="2">Methyltransferase domain-containing protein</fullName>
    </recommendedName>
</protein>
<dbReference type="OrthoDB" id="2013972at2759"/>
<dbReference type="Proteomes" id="UP000242875">
    <property type="component" value="Unassembled WGS sequence"/>
</dbReference>
<dbReference type="CDD" id="cd02440">
    <property type="entry name" value="AdoMet_MTases"/>
    <property type="match status" value="2"/>
</dbReference>
<dbReference type="InterPro" id="IPR041698">
    <property type="entry name" value="Methyltransf_25"/>
</dbReference>
<dbReference type="SUPFAM" id="SSF53335">
    <property type="entry name" value="S-adenosyl-L-methionine-dependent methyltransferases"/>
    <property type="match status" value="2"/>
</dbReference>
<reference evidence="3 4" key="1">
    <citation type="journal article" date="2017" name="Mycologia">
        <title>Bifiguratus adelaidae, gen. et sp. nov., a new member of Mucoromycotina in endophytic and soil-dwelling habitats.</title>
        <authorList>
            <person name="Torres-Cruz T.J."/>
            <person name="Billingsley Tobias T.L."/>
            <person name="Almatruk M."/>
            <person name="Hesse C."/>
            <person name="Kuske C.R."/>
            <person name="Desiro A."/>
            <person name="Benucci G.M."/>
            <person name="Bonito G."/>
            <person name="Stajich J.E."/>
            <person name="Dunlap C."/>
            <person name="Arnold A.E."/>
            <person name="Porras-Alfaro A."/>
        </authorList>
    </citation>
    <scope>NUCLEOTIDE SEQUENCE [LARGE SCALE GENOMIC DNA]</scope>
    <source>
        <strain evidence="3 4">AZ0501</strain>
    </source>
</reference>
<proteinExistence type="predicted"/>
<feature type="compositionally biased region" description="Polar residues" evidence="1">
    <location>
        <begin position="362"/>
        <end position="373"/>
    </location>
</feature>
<evidence type="ECO:0000313" key="4">
    <source>
        <dbReference type="Proteomes" id="UP000242875"/>
    </source>
</evidence>
<comment type="caution">
    <text evidence="3">The sequence shown here is derived from an EMBL/GenBank/DDBJ whole genome shotgun (WGS) entry which is preliminary data.</text>
</comment>
<organism evidence="3 4">
    <name type="scientific">Bifiguratus adelaidae</name>
    <dbReference type="NCBI Taxonomy" id="1938954"/>
    <lineage>
        <taxon>Eukaryota</taxon>
        <taxon>Fungi</taxon>
        <taxon>Fungi incertae sedis</taxon>
        <taxon>Mucoromycota</taxon>
        <taxon>Mucoromycotina</taxon>
        <taxon>Endogonomycetes</taxon>
        <taxon>Endogonales</taxon>
        <taxon>Endogonales incertae sedis</taxon>
        <taxon>Bifiguratus</taxon>
    </lineage>
</organism>
<evidence type="ECO:0000259" key="2">
    <source>
        <dbReference type="Pfam" id="PF13649"/>
    </source>
</evidence>
<dbReference type="Pfam" id="PF13649">
    <property type="entry name" value="Methyltransf_25"/>
    <property type="match status" value="2"/>
</dbReference>
<dbReference type="GO" id="GO:0008168">
    <property type="term" value="F:methyltransferase activity"/>
    <property type="evidence" value="ECO:0007669"/>
    <property type="project" value="TreeGrafter"/>
</dbReference>
<evidence type="ECO:0000256" key="1">
    <source>
        <dbReference type="SAM" id="MobiDB-lite"/>
    </source>
</evidence>
<dbReference type="InterPro" id="IPR029063">
    <property type="entry name" value="SAM-dependent_MTases_sf"/>
</dbReference>
<dbReference type="PANTHER" id="PTHR43591">
    <property type="entry name" value="METHYLTRANSFERASE"/>
    <property type="match status" value="1"/>
</dbReference>
<dbReference type="EMBL" id="MVBO01000070">
    <property type="protein sequence ID" value="OZJ03766.1"/>
    <property type="molecule type" value="Genomic_DNA"/>
</dbReference>
<sequence>MLVPKKAGEQVSARQTALPSPEILTPVALSQLSAPSTPTSPGTSLSKPKFVYNELNRRFHNEEDSAYILPNDENEIGRLQELHYLMRWTLEGDFQAPIKEILQSGARVLDIGCGPGTWVMAMATAYPKSHFTGIGISPVFPDKDYPPNCIFQQANSIKGLPFPDNHFDFVYERMLEAGYTSSNWTFVLSEIKRVTKPGGWVELVEVDLTPRSAGPKFKHLINAVIEALKEKNLDVTIGRQISSLVEQCSDEPKASLVADYRSVPVNFAGPVGDMWANQLKLAIGATQPLFQAKYGNVELEGFNRSMQEAIDECTEFKTVVEEVRPFKTGTEKTSIKSVPPTGKESSAEPAAAVTTPPHKESSSIGTSPTSPNGSLREKPKFVWNEVNRRFHNEEDSAYVLPNDEGEVTRLQEFHYLTRWGLNGDFHAPVKEKLESGAQVLDIGCGPETWVLEMATEFPESHFTGIDISAIFPETIRPRNCDFLEANSLKGLPFPDNHFDFVYQRYLLGGYTAENWKFVLSEIKRVTKPGGWVELVELDSTVRNAGPLLKDLLDTMISATKAKGLDTTIGEQLSSLLEQCSDDPKPTLQVDYRSIPVGFDGRIGDMWANQMRTGFPGIQPLFETKYGKMTPEEFKQRIENALQEGADHQAYHNFFFGYVQVVKAKA</sequence>
<name>A0A261XZI1_9FUNG</name>
<evidence type="ECO:0000313" key="3">
    <source>
        <dbReference type="EMBL" id="OZJ03766.1"/>
    </source>
</evidence>
<dbReference type="AlphaFoldDB" id="A0A261XZI1"/>
<feature type="domain" description="Methyltransferase" evidence="2">
    <location>
        <begin position="108"/>
        <end position="199"/>
    </location>
</feature>
<dbReference type="PANTHER" id="PTHR43591:SF24">
    <property type="entry name" value="2-METHOXY-6-POLYPRENYL-1,4-BENZOQUINOL METHYLASE, MITOCHONDRIAL"/>
    <property type="match status" value="1"/>
</dbReference>
<accession>A0A261XZI1</accession>
<feature type="domain" description="Methyltransferase" evidence="2">
    <location>
        <begin position="439"/>
        <end position="530"/>
    </location>
</feature>
<gene>
    <name evidence="3" type="ORF">BZG36_03077</name>
</gene>
<dbReference type="Gene3D" id="3.40.50.150">
    <property type="entry name" value="Vaccinia Virus protein VP39"/>
    <property type="match status" value="2"/>
</dbReference>